<dbReference type="CDD" id="cd00143">
    <property type="entry name" value="PP2Cc"/>
    <property type="match status" value="1"/>
</dbReference>
<dbReference type="PANTHER" id="PTHR13832:SF827">
    <property type="entry name" value="PROTEIN PHOSPHATASE 1L"/>
    <property type="match status" value="1"/>
</dbReference>
<dbReference type="InterPro" id="IPR036457">
    <property type="entry name" value="PPM-type-like_dom_sf"/>
</dbReference>
<evidence type="ECO:0000313" key="3">
    <source>
        <dbReference type="Proteomes" id="UP000011134"/>
    </source>
</evidence>
<proteinExistence type="predicted"/>
<dbReference type="SMART" id="SM00332">
    <property type="entry name" value="PP2Cc"/>
    <property type="match status" value="1"/>
</dbReference>
<dbReference type="InterPro" id="IPR001932">
    <property type="entry name" value="PPM-type_phosphatase-like_dom"/>
</dbReference>
<dbReference type="PROSITE" id="PS51746">
    <property type="entry name" value="PPM_2"/>
    <property type="match status" value="1"/>
</dbReference>
<dbReference type="Proteomes" id="UP000011134">
    <property type="component" value="Unassembled WGS sequence"/>
</dbReference>
<dbReference type="SUPFAM" id="SSF81606">
    <property type="entry name" value="PP2C-like"/>
    <property type="match status" value="1"/>
</dbReference>
<sequence length="271" mass="30139">MVALKESNHSKYQIFSQTHPGTVRQHNEDACLDMPESGVLLVADGMGGHKAGDVASKMLVDIVKQAISETSSDVLDLSHLHHSLQKANRKIHQYSCCHLKGETIGTTVVLLFLQGNTYHCLWAGDSRIYLYRHQKLIQLTRDHSQVMDMVDKGYITADEVEKHPMANIITRAVGVSEQVEIDHISGRLNPGDRFLLCSDGLTKELPARDISHCLQANELKDAGLALIHSALVKGASDNVTVMLVQEQEKLIINNENIRFNNDDTVPVFNQK</sequence>
<dbReference type="PATRIC" id="fig|1056511.3.peg.3492"/>
<accession>L8JAM4</accession>
<gene>
    <name evidence="2" type="ORF">C942_02417</name>
</gene>
<evidence type="ECO:0000259" key="1">
    <source>
        <dbReference type="PROSITE" id="PS51746"/>
    </source>
</evidence>
<dbReference type="Gene3D" id="3.60.40.10">
    <property type="entry name" value="PPM-type phosphatase domain"/>
    <property type="match status" value="1"/>
</dbReference>
<dbReference type="PANTHER" id="PTHR13832">
    <property type="entry name" value="PROTEIN PHOSPHATASE 2C"/>
    <property type="match status" value="1"/>
</dbReference>
<dbReference type="EMBL" id="AMZO01000025">
    <property type="protein sequence ID" value="ELR64604.1"/>
    <property type="molecule type" value="Genomic_DNA"/>
</dbReference>
<dbReference type="AlphaFoldDB" id="L8JAM4"/>
<comment type="caution">
    <text evidence="2">The sequence shown here is derived from an EMBL/GenBank/DDBJ whole genome shotgun (WGS) entry which is preliminary data.</text>
</comment>
<dbReference type="SMART" id="SM00331">
    <property type="entry name" value="PP2C_SIG"/>
    <property type="match status" value="1"/>
</dbReference>
<protein>
    <submittedName>
        <fullName evidence="2">Protein serine/threonine phosphatase PrpC</fullName>
    </submittedName>
</protein>
<dbReference type="RefSeq" id="WP_007467959.1">
    <property type="nucleotide sequence ID" value="NZ_AMZO01000025.1"/>
</dbReference>
<organism evidence="2 3">
    <name type="scientific">Photobacterium marinum</name>
    <dbReference type="NCBI Taxonomy" id="1056511"/>
    <lineage>
        <taxon>Bacteria</taxon>
        <taxon>Pseudomonadati</taxon>
        <taxon>Pseudomonadota</taxon>
        <taxon>Gammaproteobacteria</taxon>
        <taxon>Vibrionales</taxon>
        <taxon>Vibrionaceae</taxon>
        <taxon>Photobacterium</taxon>
    </lineage>
</organism>
<name>L8JAM4_9GAMM</name>
<dbReference type="GO" id="GO:0004722">
    <property type="term" value="F:protein serine/threonine phosphatase activity"/>
    <property type="evidence" value="ECO:0007669"/>
    <property type="project" value="InterPro"/>
</dbReference>
<evidence type="ECO:0000313" key="2">
    <source>
        <dbReference type="EMBL" id="ELR64604.1"/>
    </source>
</evidence>
<dbReference type="InterPro" id="IPR015655">
    <property type="entry name" value="PP2C"/>
</dbReference>
<keyword evidence="3" id="KW-1185">Reference proteome</keyword>
<feature type="domain" description="PPM-type phosphatase" evidence="1">
    <location>
        <begin position="11"/>
        <end position="246"/>
    </location>
</feature>
<reference evidence="2 3" key="1">
    <citation type="submission" date="2012-12" db="EMBL/GenBank/DDBJ databases">
        <title>Genome Assembly of Photobacterium sp. AK15.</title>
        <authorList>
            <person name="Khatri I."/>
            <person name="Vaidya B."/>
            <person name="Srinivas T.N.R."/>
            <person name="Subramanian S."/>
            <person name="Pinnaka A."/>
        </authorList>
    </citation>
    <scope>NUCLEOTIDE SEQUENCE [LARGE SCALE GENOMIC DNA]</scope>
    <source>
        <strain evidence="2 3">AK15</strain>
    </source>
</reference>
<dbReference type="Pfam" id="PF13672">
    <property type="entry name" value="PP2C_2"/>
    <property type="match status" value="1"/>
</dbReference>